<dbReference type="Gene3D" id="3.30.70.20">
    <property type="match status" value="1"/>
</dbReference>
<keyword evidence="5" id="KW-0274">FAD</keyword>
<reference evidence="12 13" key="1">
    <citation type="submission" date="2023-10" db="EMBL/GenBank/DDBJ databases">
        <title>Development of a sustainable strategy for remediation of hydrocarbon-contaminated territories based on the waste exchange concept.</title>
        <authorList>
            <person name="Krivoruchko A."/>
        </authorList>
    </citation>
    <scope>NUCLEOTIDE SEQUENCE [LARGE SCALE GENOMIC DNA]</scope>
    <source>
        <strain evidence="12 13">IEGM 1203</strain>
    </source>
</reference>
<keyword evidence="13" id="KW-1185">Reference proteome</keyword>
<dbReference type="RefSeq" id="WP_317540729.1">
    <property type="nucleotide sequence ID" value="NZ_JAWLKB010000002.1"/>
</dbReference>
<evidence type="ECO:0000256" key="7">
    <source>
        <dbReference type="ARBA" id="ARBA00023002"/>
    </source>
</evidence>
<comment type="caution">
    <text evidence="12">The sequence shown here is derived from an EMBL/GenBank/DDBJ whole genome shotgun (WGS) entry which is preliminary data.</text>
</comment>
<dbReference type="PRINTS" id="PR00419">
    <property type="entry name" value="ADXRDTASE"/>
</dbReference>
<dbReference type="InterPro" id="IPR023753">
    <property type="entry name" value="FAD/NAD-binding_dom"/>
</dbReference>
<evidence type="ECO:0000256" key="3">
    <source>
        <dbReference type="ARBA" id="ARBA00022630"/>
    </source>
</evidence>
<evidence type="ECO:0000256" key="5">
    <source>
        <dbReference type="ARBA" id="ARBA00022827"/>
    </source>
</evidence>
<protein>
    <recommendedName>
        <fullName evidence="2">ferredoxin--NADP(+) reductase</fullName>
        <ecNumber evidence="2">1.18.1.2</ecNumber>
    </recommendedName>
</protein>
<dbReference type="EMBL" id="JAWLKB010000002">
    <property type="protein sequence ID" value="MDV6265946.1"/>
    <property type="molecule type" value="Genomic_DNA"/>
</dbReference>
<dbReference type="PANTHER" id="PTHR48467:SF1">
    <property type="entry name" value="GLUTAMATE SYNTHASE 1 [NADH], CHLOROPLASTIC-LIKE"/>
    <property type="match status" value="1"/>
</dbReference>
<evidence type="ECO:0000256" key="4">
    <source>
        <dbReference type="ARBA" id="ARBA00022723"/>
    </source>
</evidence>
<dbReference type="PROSITE" id="PS51379">
    <property type="entry name" value="4FE4S_FER_2"/>
    <property type="match status" value="2"/>
</dbReference>
<dbReference type="SUPFAM" id="SSF51971">
    <property type="entry name" value="Nucleotide-binding domain"/>
    <property type="match status" value="2"/>
</dbReference>
<dbReference type="InterPro" id="IPR017900">
    <property type="entry name" value="4Fe4S_Fe_S_CS"/>
</dbReference>
<comment type="cofactor">
    <cofactor evidence="1">
        <name>FAD</name>
        <dbReference type="ChEBI" id="CHEBI:57692"/>
    </cofactor>
</comment>
<keyword evidence="3" id="KW-0285">Flavoprotein</keyword>
<evidence type="ECO:0000256" key="9">
    <source>
        <dbReference type="ARBA" id="ARBA00023014"/>
    </source>
</evidence>
<dbReference type="PANTHER" id="PTHR48467">
    <property type="entry name" value="GLUTAMATE SYNTHASE 1 [NADH], CHLOROPLASTIC-LIKE"/>
    <property type="match status" value="1"/>
</dbReference>
<dbReference type="PROSITE" id="PS00198">
    <property type="entry name" value="4FE4S_FER_1"/>
    <property type="match status" value="1"/>
</dbReference>
<evidence type="ECO:0000313" key="12">
    <source>
        <dbReference type="EMBL" id="MDV6265946.1"/>
    </source>
</evidence>
<dbReference type="Proteomes" id="UP001185927">
    <property type="component" value="Unassembled WGS sequence"/>
</dbReference>
<accession>A0ABU4BPF6</accession>
<sequence>MAHVVTQSCCNDASCVSVCPVDCIHPTPAERAYIRTEMLFIDPVACIDCGACVDECPVDAIVPPEDLTPETEVFAAINAAYYEDITPDVVEEVAKAPVAAVSVGAARDPLRVAIVGSGPSACYVAEELSSSAGIDVEVTILERLPTPGGLVRYGVAPDHAKTKLISTAFSRTLSRKNCAVLLNVDVGQHLSHDEVLAHHHAVVYASGAPADRSLGIPGEDLPGSVSAREFSAWYNGHPDHAERKFDFSGERAVVVGNGNVALDVARVLTSDVARLVGTDIADHALESLAASRIREVIVLGRRGVGGAAFSTPELLGLSQIPGVEVTASGFEQGEPESRALHRIKASMVDNYARTIPSSGTRRIHLQFHRTPVSFFGDGRVSGIRVERNTVHSPGGEPVVVGTGEFENIEAGLLVRSIGFRGVRIAGLPFDELRGVLPNQGGAVVDPSTGEPVAGVYTAGWLKRGPSGVIGSNRPCSIETSQHIVRDYLEGRLEAPRHSTADFMELVGSRQPELVDLKGWKKIDAHERKQGKVHGRPRLKIVDVAEMVDVARGMARVAR</sequence>
<dbReference type="InterPro" id="IPR055275">
    <property type="entry name" value="Ferredox_Rdtase"/>
</dbReference>
<gene>
    <name evidence="12" type="ORF">R3Q16_04980</name>
</gene>
<keyword evidence="6" id="KW-0521">NADP</keyword>
<dbReference type="Gene3D" id="3.40.50.720">
    <property type="entry name" value="NAD(P)-binding Rossmann-like Domain"/>
    <property type="match status" value="1"/>
</dbReference>
<dbReference type="InterPro" id="IPR036188">
    <property type="entry name" value="FAD/NAD-bd_sf"/>
</dbReference>
<evidence type="ECO:0000256" key="1">
    <source>
        <dbReference type="ARBA" id="ARBA00001974"/>
    </source>
</evidence>
<dbReference type="InterPro" id="IPR017896">
    <property type="entry name" value="4Fe4S_Fe-S-bd"/>
</dbReference>
<evidence type="ECO:0000256" key="10">
    <source>
        <dbReference type="ARBA" id="ARBA00047776"/>
    </source>
</evidence>
<feature type="domain" description="4Fe-4S ferredoxin-type" evidence="11">
    <location>
        <begin position="37"/>
        <end position="66"/>
    </location>
</feature>
<organism evidence="12 13">
    <name type="scientific">Rhodococcus globerulus</name>
    <dbReference type="NCBI Taxonomy" id="33008"/>
    <lineage>
        <taxon>Bacteria</taxon>
        <taxon>Bacillati</taxon>
        <taxon>Actinomycetota</taxon>
        <taxon>Actinomycetes</taxon>
        <taxon>Mycobacteriales</taxon>
        <taxon>Nocardiaceae</taxon>
        <taxon>Rhodococcus</taxon>
    </lineage>
</organism>
<keyword evidence="4" id="KW-0479">Metal-binding</keyword>
<proteinExistence type="predicted"/>
<keyword evidence="8" id="KW-0408">Iron</keyword>
<evidence type="ECO:0000256" key="6">
    <source>
        <dbReference type="ARBA" id="ARBA00022857"/>
    </source>
</evidence>
<comment type="catalytic activity">
    <reaction evidence="10">
        <text>2 reduced [2Fe-2S]-[ferredoxin] + NADP(+) + H(+) = 2 oxidized [2Fe-2S]-[ferredoxin] + NADPH</text>
        <dbReference type="Rhea" id="RHEA:20125"/>
        <dbReference type="Rhea" id="RHEA-COMP:10000"/>
        <dbReference type="Rhea" id="RHEA-COMP:10001"/>
        <dbReference type="ChEBI" id="CHEBI:15378"/>
        <dbReference type="ChEBI" id="CHEBI:33737"/>
        <dbReference type="ChEBI" id="CHEBI:33738"/>
        <dbReference type="ChEBI" id="CHEBI:57783"/>
        <dbReference type="ChEBI" id="CHEBI:58349"/>
        <dbReference type="EC" id="1.18.1.2"/>
    </reaction>
</comment>
<evidence type="ECO:0000256" key="2">
    <source>
        <dbReference type="ARBA" id="ARBA00013223"/>
    </source>
</evidence>
<dbReference type="SUPFAM" id="SSF54862">
    <property type="entry name" value="4Fe-4S ferredoxins"/>
    <property type="match status" value="1"/>
</dbReference>
<name>A0ABU4BPF6_RHOGO</name>
<dbReference type="Pfam" id="PF00037">
    <property type="entry name" value="Fer4"/>
    <property type="match status" value="1"/>
</dbReference>
<dbReference type="Pfam" id="PF07992">
    <property type="entry name" value="Pyr_redox_2"/>
    <property type="match status" value="1"/>
</dbReference>
<feature type="domain" description="4Fe-4S ferredoxin-type" evidence="11">
    <location>
        <begin position="1"/>
        <end position="29"/>
    </location>
</feature>
<evidence type="ECO:0000313" key="13">
    <source>
        <dbReference type="Proteomes" id="UP001185927"/>
    </source>
</evidence>
<keyword evidence="7" id="KW-0560">Oxidoreductase</keyword>
<dbReference type="EC" id="1.18.1.2" evidence="2"/>
<evidence type="ECO:0000259" key="11">
    <source>
        <dbReference type="PROSITE" id="PS51379"/>
    </source>
</evidence>
<evidence type="ECO:0000256" key="8">
    <source>
        <dbReference type="ARBA" id="ARBA00023004"/>
    </source>
</evidence>
<dbReference type="Gene3D" id="3.50.50.60">
    <property type="entry name" value="FAD/NAD(P)-binding domain"/>
    <property type="match status" value="1"/>
</dbReference>
<keyword evidence="9" id="KW-0411">Iron-sulfur</keyword>